<comment type="caution">
    <text evidence="1">The sequence shown here is derived from an EMBL/GenBank/DDBJ whole genome shotgun (WGS) entry which is preliminary data.</text>
</comment>
<dbReference type="AlphaFoldDB" id="A0A8S1SS25"/>
<organism evidence="1 2">
    <name type="scientific">Paramecium octaurelia</name>
    <dbReference type="NCBI Taxonomy" id="43137"/>
    <lineage>
        <taxon>Eukaryota</taxon>
        <taxon>Sar</taxon>
        <taxon>Alveolata</taxon>
        <taxon>Ciliophora</taxon>
        <taxon>Intramacronucleata</taxon>
        <taxon>Oligohymenophorea</taxon>
        <taxon>Peniculida</taxon>
        <taxon>Parameciidae</taxon>
        <taxon>Paramecium</taxon>
    </lineage>
</organism>
<dbReference type="Proteomes" id="UP000683925">
    <property type="component" value="Unassembled WGS sequence"/>
</dbReference>
<accession>A0A8S1SS25</accession>
<dbReference type="EMBL" id="CAJJDP010000012">
    <property type="protein sequence ID" value="CAD8142196.1"/>
    <property type="molecule type" value="Genomic_DNA"/>
</dbReference>
<sequence>MENWYIYFAANETDILVPKHKGFPWAVANKQYTEETGDEIINDLFRWACQNYDGEKIAACQAYKNQQQIQIITQIKLFSSLIYYRFNMLLLSYTNN</sequence>
<evidence type="ECO:0000313" key="2">
    <source>
        <dbReference type="Proteomes" id="UP000683925"/>
    </source>
</evidence>
<name>A0A8S1SS25_PAROT</name>
<evidence type="ECO:0000313" key="1">
    <source>
        <dbReference type="EMBL" id="CAD8142196.1"/>
    </source>
</evidence>
<protein>
    <submittedName>
        <fullName evidence="1">Uncharacterized protein</fullName>
    </submittedName>
</protein>
<keyword evidence="2" id="KW-1185">Reference proteome</keyword>
<gene>
    <name evidence="1" type="ORF">POCTA_138.1.T0130356</name>
</gene>
<proteinExistence type="predicted"/>
<reference evidence="1" key="1">
    <citation type="submission" date="2021-01" db="EMBL/GenBank/DDBJ databases">
        <authorList>
            <consortium name="Genoscope - CEA"/>
            <person name="William W."/>
        </authorList>
    </citation>
    <scope>NUCLEOTIDE SEQUENCE</scope>
</reference>